<comment type="subcellular location">
    <subcellularLocation>
        <location evidence="1">Membrane</location>
        <topology evidence="1">Multi-pass membrane protein</topology>
    </subcellularLocation>
</comment>
<evidence type="ECO:0000256" key="4">
    <source>
        <dbReference type="ARBA" id="ARBA00022989"/>
    </source>
</evidence>
<dbReference type="PANTHER" id="PTHR38459:SF1">
    <property type="entry name" value="PROPHAGE BACTOPRENOL-LINKED GLUCOSE TRANSLOCASE HOMOLOG"/>
    <property type="match status" value="1"/>
</dbReference>
<organism evidence="8 9">
    <name type="scientific">Microvirga alba</name>
    <dbReference type="NCBI Taxonomy" id="2791025"/>
    <lineage>
        <taxon>Bacteria</taxon>
        <taxon>Pseudomonadati</taxon>
        <taxon>Pseudomonadota</taxon>
        <taxon>Alphaproteobacteria</taxon>
        <taxon>Hyphomicrobiales</taxon>
        <taxon>Methylobacteriaceae</taxon>
        <taxon>Microvirga</taxon>
    </lineage>
</organism>
<evidence type="ECO:0000256" key="1">
    <source>
        <dbReference type="ARBA" id="ARBA00004141"/>
    </source>
</evidence>
<feature type="transmembrane region" description="Helical" evidence="6">
    <location>
        <begin position="7"/>
        <end position="26"/>
    </location>
</feature>
<dbReference type="GO" id="GO:0005886">
    <property type="term" value="C:plasma membrane"/>
    <property type="evidence" value="ECO:0007669"/>
    <property type="project" value="TreeGrafter"/>
</dbReference>
<evidence type="ECO:0000256" key="5">
    <source>
        <dbReference type="ARBA" id="ARBA00023136"/>
    </source>
</evidence>
<keyword evidence="4 6" id="KW-1133">Transmembrane helix</keyword>
<feature type="transmembrane region" description="Helical" evidence="6">
    <location>
        <begin position="38"/>
        <end position="55"/>
    </location>
</feature>
<feature type="transmembrane region" description="Helical" evidence="6">
    <location>
        <begin position="75"/>
        <end position="93"/>
    </location>
</feature>
<evidence type="ECO:0000256" key="6">
    <source>
        <dbReference type="SAM" id="Phobius"/>
    </source>
</evidence>
<protein>
    <submittedName>
        <fullName evidence="8">GtrA family protein</fullName>
    </submittedName>
</protein>
<proteinExistence type="inferred from homology"/>
<evidence type="ECO:0000313" key="9">
    <source>
        <dbReference type="Proteomes" id="UP000599312"/>
    </source>
</evidence>
<keyword evidence="3 6" id="KW-0812">Transmembrane</keyword>
<sequence>MPRLVRQFLAFFGVGLAAAVVHYGLLIGFVEGAGVDPIPATLAGYVAGGVVSYALNRRHTYDSDRPHREATWRFALVAFVGFLLTWLFMHVFVDGLGAPYIPAQLVTTGIVMLWSFLAHKAWTFA</sequence>
<feature type="transmembrane region" description="Helical" evidence="6">
    <location>
        <begin position="99"/>
        <end position="117"/>
    </location>
</feature>
<evidence type="ECO:0000259" key="7">
    <source>
        <dbReference type="Pfam" id="PF04138"/>
    </source>
</evidence>
<dbReference type="PANTHER" id="PTHR38459">
    <property type="entry name" value="PROPHAGE BACTOPRENOL-LINKED GLUCOSE TRANSLOCASE HOMOLOG"/>
    <property type="match status" value="1"/>
</dbReference>
<evidence type="ECO:0000256" key="3">
    <source>
        <dbReference type="ARBA" id="ARBA00022692"/>
    </source>
</evidence>
<accession>A0A931FP24</accession>
<name>A0A931FP24_9HYPH</name>
<comment type="similarity">
    <text evidence="2">Belongs to the GtrA family.</text>
</comment>
<dbReference type="InterPro" id="IPR007267">
    <property type="entry name" value="GtrA_DPMS_TM"/>
</dbReference>
<evidence type="ECO:0000256" key="2">
    <source>
        <dbReference type="ARBA" id="ARBA00009399"/>
    </source>
</evidence>
<dbReference type="EMBL" id="JADQDO010000006">
    <property type="protein sequence ID" value="MBF9234290.1"/>
    <property type="molecule type" value="Genomic_DNA"/>
</dbReference>
<comment type="caution">
    <text evidence="8">The sequence shown here is derived from an EMBL/GenBank/DDBJ whole genome shotgun (WGS) entry which is preliminary data.</text>
</comment>
<dbReference type="AlphaFoldDB" id="A0A931FP24"/>
<dbReference type="Pfam" id="PF04138">
    <property type="entry name" value="GtrA_DPMS_TM"/>
    <property type="match status" value="1"/>
</dbReference>
<dbReference type="InterPro" id="IPR051401">
    <property type="entry name" value="GtrA_CellWall_Glycosyl"/>
</dbReference>
<keyword evidence="5 6" id="KW-0472">Membrane</keyword>
<keyword evidence="9" id="KW-1185">Reference proteome</keyword>
<dbReference type="Proteomes" id="UP000599312">
    <property type="component" value="Unassembled WGS sequence"/>
</dbReference>
<reference evidence="8" key="1">
    <citation type="submission" date="2020-11" db="EMBL/GenBank/DDBJ databases">
        <authorList>
            <person name="Kim M.K."/>
        </authorList>
    </citation>
    <scope>NUCLEOTIDE SEQUENCE</scope>
    <source>
        <strain evidence="8">BT350</strain>
    </source>
</reference>
<dbReference type="GO" id="GO:0000271">
    <property type="term" value="P:polysaccharide biosynthetic process"/>
    <property type="evidence" value="ECO:0007669"/>
    <property type="project" value="InterPro"/>
</dbReference>
<gene>
    <name evidence="8" type="ORF">I2H38_12995</name>
</gene>
<feature type="domain" description="GtrA/DPMS transmembrane" evidence="7">
    <location>
        <begin position="11"/>
        <end position="124"/>
    </location>
</feature>
<evidence type="ECO:0000313" key="8">
    <source>
        <dbReference type="EMBL" id="MBF9234290.1"/>
    </source>
</evidence>